<protein>
    <recommendedName>
        <fullName evidence="2">Serine aminopeptidase S33 domain-containing protein</fullName>
    </recommendedName>
</protein>
<sequence>MRRLKIWSIVLIILYSFIAISAYFYQERLIFFPSELPLNHEYDFCQEFNEFYLTADDGARLNAVHIKQDSAKGVILYFHGNSGNISHLIHVANLFSEKGYESVFVDYRTYGKSKGAMSEQALYDDAQLFYDYLLKTNEEKHIVLYGRSFGTGIATWLASQNTPQKLILESPFFSAVALGQHRFPFLPIDWLSNFRFPSNEFVQKINCPIFIFHGTEDSVIPYESAERLYKLIPNKDKILFTIPGGGHNYLQDFQVYKDGIGEILQ</sequence>
<name>A0A0F9KF52_9ZZZZ</name>
<dbReference type="AlphaFoldDB" id="A0A0F9KF52"/>
<dbReference type="InterPro" id="IPR022742">
    <property type="entry name" value="Hydrolase_4"/>
</dbReference>
<dbReference type="SUPFAM" id="SSF53474">
    <property type="entry name" value="alpha/beta-Hydrolases"/>
    <property type="match status" value="1"/>
</dbReference>
<feature type="domain" description="Serine aminopeptidase S33" evidence="2">
    <location>
        <begin position="202"/>
        <end position="252"/>
    </location>
</feature>
<dbReference type="PANTHER" id="PTHR12277:SF81">
    <property type="entry name" value="PROTEIN ABHD13"/>
    <property type="match status" value="1"/>
</dbReference>
<evidence type="ECO:0000256" key="1">
    <source>
        <dbReference type="SAM" id="Phobius"/>
    </source>
</evidence>
<reference evidence="3" key="1">
    <citation type="journal article" date="2015" name="Nature">
        <title>Complex archaea that bridge the gap between prokaryotes and eukaryotes.</title>
        <authorList>
            <person name="Spang A."/>
            <person name="Saw J.H."/>
            <person name="Jorgensen S.L."/>
            <person name="Zaremba-Niedzwiedzka K."/>
            <person name="Martijn J."/>
            <person name="Lind A.E."/>
            <person name="van Eijk R."/>
            <person name="Schleper C."/>
            <person name="Guy L."/>
            <person name="Ettema T.J."/>
        </authorList>
    </citation>
    <scope>NUCLEOTIDE SEQUENCE</scope>
</reference>
<dbReference type="Gene3D" id="3.40.50.1820">
    <property type="entry name" value="alpha/beta hydrolase"/>
    <property type="match status" value="1"/>
</dbReference>
<keyword evidence="1" id="KW-1133">Transmembrane helix</keyword>
<organism evidence="3">
    <name type="scientific">marine sediment metagenome</name>
    <dbReference type="NCBI Taxonomy" id="412755"/>
    <lineage>
        <taxon>unclassified sequences</taxon>
        <taxon>metagenomes</taxon>
        <taxon>ecological metagenomes</taxon>
    </lineage>
</organism>
<comment type="caution">
    <text evidence="3">The sequence shown here is derived from an EMBL/GenBank/DDBJ whole genome shotgun (WGS) entry which is preliminary data.</text>
</comment>
<evidence type="ECO:0000259" key="2">
    <source>
        <dbReference type="Pfam" id="PF12146"/>
    </source>
</evidence>
<gene>
    <name evidence="3" type="ORF">LCGC14_1411750</name>
</gene>
<dbReference type="EMBL" id="LAZR01009320">
    <property type="protein sequence ID" value="KKM73311.1"/>
    <property type="molecule type" value="Genomic_DNA"/>
</dbReference>
<feature type="transmembrane region" description="Helical" evidence="1">
    <location>
        <begin position="6"/>
        <end position="25"/>
    </location>
</feature>
<dbReference type="PANTHER" id="PTHR12277">
    <property type="entry name" value="ALPHA/BETA HYDROLASE DOMAIN-CONTAINING PROTEIN"/>
    <property type="match status" value="1"/>
</dbReference>
<evidence type="ECO:0000313" key="3">
    <source>
        <dbReference type="EMBL" id="KKM73311.1"/>
    </source>
</evidence>
<dbReference type="InterPro" id="IPR029058">
    <property type="entry name" value="AB_hydrolase_fold"/>
</dbReference>
<keyword evidence="1" id="KW-0472">Membrane</keyword>
<proteinExistence type="predicted"/>
<keyword evidence="1" id="KW-0812">Transmembrane</keyword>
<accession>A0A0F9KF52</accession>
<feature type="domain" description="Serine aminopeptidase S33" evidence="2">
    <location>
        <begin position="70"/>
        <end position="176"/>
    </location>
</feature>
<dbReference type="Pfam" id="PF12146">
    <property type="entry name" value="Hydrolase_4"/>
    <property type="match status" value="2"/>
</dbReference>